<dbReference type="InterPro" id="IPR013758">
    <property type="entry name" value="Topo_IIA_A/C_ab"/>
</dbReference>
<evidence type="ECO:0000256" key="3">
    <source>
        <dbReference type="ARBA" id="ARBA00022490"/>
    </source>
</evidence>
<dbReference type="GO" id="GO:0009330">
    <property type="term" value="C:DNA topoisomerase type II (double strand cut, ATP-hydrolyzing) complex"/>
    <property type="evidence" value="ECO:0007669"/>
    <property type="project" value="TreeGrafter"/>
</dbReference>
<evidence type="ECO:0000256" key="12">
    <source>
        <dbReference type="SAM" id="MobiDB-lite"/>
    </source>
</evidence>
<evidence type="ECO:0000256" key="10">
    <source>
        <dbReference type="HAMAP-Rule" id="MF_01897"/>
    </source>
</evidence>
<proteinExistence type="inferred from homology"/>
<dbReference type="SUPFAM" id="SSF101904">
    <property type="entry name" value="GyrA/ParC C-terminal domain-like"/>
    <property type="match status" value="1"/>
</dbReference>
<keyword evidence="8 10" id="KW-0413">Isomerase</keyword>
<sequence>MSEIAREITPVNIEEELKSSYLDYAMSVIVGRALPDVRDGLKPVHRRVLFAMNVLGNDWNKPYKKSARIVGDVIGKYHPHGDIAVYETIVRLAQPFSMRYMLVDGQGNFGSVDGDSAAAMRYTEIRMAKIAHELLADLEKETVDFVPNYDGTEQIPEVMPTKIPNLLVNGSSGIAVGMATNIPPHNLGEVINGCLAYIEDEDISIEGLMEHIPGPDFPTAAIINGRRGIIDAYRTGRGKVYIRASAEVEVDEKNGRETIIVSEIPYQVNKARLIEKIAELVKDKRVEGISALRDESDKDGMRIVIEVKRDAVGEVVLNNLYSLTQLQVSFGINMVALHQGQPKILNLKDIIAAFVRHRREVVTRRTIFELRKARDRAHILEALAIALANIDPIIELIRKAPTPAEAKAGLIARSWDLGNVAAMLERAGDDAARPEWLEPQFGVHEGQYFLTEQQAQAILDLRLQKLTGLEHEKLLEEYRELLVQIEALLFILRSPERLMEVIREELEIIRDTYNDPRRTEITENTADINIEDLINQEDVVVTLSHQGYVKYQPLSDYEAQRRGGKGKSAARTKDEDFIERLLVANTHDTILCFSSRGRLYWMKVYQLPEASRGARGRPIVNLLPLEQDERITAILPVREYEEGYNVFMATASGTVKKTPLQEFSRPRSAGIIAVNLNDGDELIGVDLTDGSNEVMLFSAQGKVVRFAEDAVRPMGRTATGVRGIKLMDNDKVVSLIIPRGEGHILTVTENGYGKRTEEAEYPTKSRATQGVISIKVSERNGNVVGAIQVDETDQIMMITDAGTLVRTRVSEVSVVGRNTQGVTLIRTAEDEKVVGLQRVAETDDDENNDDEIANENTEENGVDDANIDDQE</sequence>
<evidence type="ECO:0000256" key="8">
    <source>
        <dbReference type="ARBA" id="ARBA00023235"/>
    </source>
</evidence>
<dbReference type="Pfam" id="PF00521">
    <property type="entry name" value="DNA_topoisoIV"/>
    <property type="match status" value="1"/>
</dbReference>
<protein>
    <recommendedName>
        <fullName evidence="10">DNA gyrase subunit A</fullName>
        <ecNumber evidence="10">5.6.2.2</ecNumber>
    </recommendedName>
</protein>
<keyword evidence="4 10" id="KW-0547">Nucleotide-binding</keyword>
<feature type="domain" description="Topo IIA-type catalytic" evidence="13">
    <location>
        <begin position="34"/>
        <end position="533"/>
    </location>
</feature>
<comment type="subcellular location">
    <subcellularLocation>
        <location evidence="10">Cytoplasm</location>
    </subcellularLocation>
</comment>
<dbReference type="GO" id="GO:0005694">
    <property type="term" value="C:chromosome"/>
    <property type="evidence" value="ECO:0007669"/>
    <property type="project" value="InterPro"/>
</dbReference>
<comment type="subunit">
    <text evidence="10">Heterotetramer, composed of two GyrA and two GyrB chains. In the heterotetramer, GyrA contains the active site tyrosine that forms a transient covalent intermediate with DNA, while GyrB binds cofactors and catalyzes ATP hydrolysis.</text>
</comment>
<dbReference type="GO" id="GO:0006261">
    <property type="term" value="P:DNA-templated DNA replication"/>
    <property type="evidence" value="ECO:0007669"/>
    <property type="project" value="UniProtKB-UniRule"/>
</dbReference>
<evidence type="ECO:0000313" key="15">
    <source>
        <dbReference type="Proteomes" id="UP001162044"/>
    </source>
</evidence>
<keyword evidence="3 10" id="KW-0963">Cytoplasm</keyword>
<evidence type="ECO:0000256" key="6">
    <source>
        <dbReference type="ARBA" id="ARBA00023029"/>
    </source>
</evidence>
<dbReference type="EC" id="5.6.2.2" evidence="10"/>
<evidence type="ECO:0000256" key="11">
    <source>
        <dbReference type="PROSITE-ProRule" id="PRU01384"/>
    </source>
</evidence>
<dbReference type="FunFam" id="2.120.10.90:FF:000002">
    <property type="entry name" value="DNA gyrase subunit A"/>
    <property type="match status" value="1"/>
</dbReference>
<dbReference type="GO" id="GO:0006265">
    <property type="term" value="P:DNA topological change"/>
    <property type="evidence" value="ECO:0007669"/>
    <property type="project" value="UniProtKB-UniRule"/>
</dbReference>
<evidence type="ECO:0000313" key="14">
    <source>
        <dbReference type="EMBL" id="MDH2304857.1"/>
    </source>
</evidence>
<dbReference type="GO" id="GO:0005524">
    <property type="term" value="F:ATP binding"/>
    <property type="evidence" value="ECO:0007669"/>
    <property type="project" value="UniProtKB-UniRule"/>
</dbReference>
<dbReference type="NCBIfam" id="NF004043">
    <property type="entry name" value="PRK05560.1"/>
    <property type="match status" value="1"/>
</dbReference>
<evidence type="ECO:0000256" key="7">
    <source>
        <dbReference type="ARBA" id="ARBA00023125"/>
    </source>
</evidence>
<dbReference type="RefSeq" id="WP_109911564.1">
    <property type="nucleotide sequence ID" value="NZ_ABFDCG020000015.1"/>
</dbReference>
<comment type="similarity">
    <text evidence="2 10">Belongs to the type II topoisomerase GyrA/ParC subunit family.</text>
</comment>
<feature type="compositionally biased region" description="Acidic residues" evidence="12">
    <location>
        <begin position="842"/>
        <end position="871"/>
    </location>
</feature>
<dbReference type="FunFam" id="3.30.1360.40:FF:000002">
    <property type="entry name" value="DNA gyrase subunit A"/>
    <property type="match status" value="1"/>
</dbReference>
<dbReference type="Gene3D" id="3.30.1360.40">
    <property type="match status" value="1"/>
</dbReference>
<evidence type="ECO:0000259" key="13">
    <source>
        <dbReference type="PROSITE" id="PS52040"/>
    </source>
</evidence>
<dbReference type="InterPro" id="IPR006691">
    <property type="entry name" value="GyrA/parC_rep"/>
</dbReference>
<feature type="short sequence motif" description="GyrA-box" evidence="10">
    <location>
        <begin position="560"/>
        <end position="566"/>
    </location>
</feature>
<keyword evidence="7 10" id="KW-0238">DNA-binding</keyword>
<dbReference type="AlphaFoldDB" id="A0AB35L7Z4"/>
<dbReference type="NCBIfam" id="NF004044">
    <property type="entry name" value="PRK05561.1"/>
    <property type="match status" value="1"/>
</dbReference>
<dbReference type="FunFam" id="3.90.199.10:FF:000001">
    <property type="entry name" value="DNA gyrase subunit A"/>
    <property type="match status" value="1"/>
</dbReference>
<dbReference type="InterPro" id="IPR005743">
    <property type="entry name" value="GyrA"/>
</dbReference>
<dbReference type="SMART" id="SM00434">
    <property type="entry name" value="TOP4c"/>
    <property type="match status" value="1"/>
</dbReference>
<dbReference type="Proteomes" id="UP001162044">
    <property type="component" value="Unassembled WGS sequence"/>
</dbReference>
<comment type="function">
    <text evidence="9">Negative supercoiling favors strand separation, and DNA replication, transcription, recombination and repair, all of which involve strand separation. Type II topoisomerases break and join 2 DNA strands simultaneously in an ATP-dependent manner.</text>
</comment>
<dbReference type="Pfam" id="PF03989">
    <property type="entry name" value="DNA_gyraseA_C"/>
    <property type="match status" value="6"/>
</dbReference>
<dbReference type="Gene3D" id="1.10.268.10">
    <property type="entry name" value="Topoisomerase, domain 3"/>
    <property type="match status" value="1"/>
</dbReference>
<reference evidence="14" key="2">
    <citation type="submission" date="2023-10" db="EMBL/GenBank/DDBJ databases">
        <title>Analysis of Resistance Genes of Carbapenem-resistant Providencia rettgeri.</title>
        <authorList>
            <person name="Liu M."/>
        </authorList>
    </citation>
    <scope>NUCLEOTIDE SEQUENCE</scope>
    <source>
        <strain evidence="14">QITACRE101</strain>
    </source>
</reference>
<evidence type="ECO:0000256" key="5">
    <source>
        <dbReference type="ARBA" id="ARBA00022840"/>
    </source>
</evidence>
<dbReference type="PANTHER" id="PTHR43493">
    <property type="entry name" value="DNA GYRASE/TOPOISOMERASE SUBUNIT A"/>
    <property type="match status" value="1"/>
</dbReference>
<dbReference type="PANTHER" id="PTHR43493:SF5">
    <property type="entry name" value="DNA GYRASE SUBUNIT A, CHLOROPLASTIC_MITOCHONDRIAL"/>
    <property type="match status" value="1"/>
</dbReference>
<dbReference type="Gene3D" id="3.90.199.10">
    <property type="entry name" value="Topoisomerase II, domain 5"/>
    <property type="match status" value="1"/>
</dbReference>
<comment type="caution">
    <text evidence="14">The sequence shown here is derived from an EMBL/GenBank/DDBJ whole genome shotgun (WGS) entry which is preliminary data.</text>
</comment>
<dbReference type="InterPro" id="IPR013760">
    <property type="entry name" value="Topo_IIA-like_dom_sf"/>
</dbReference>
<reference evidence="14" key="1">
    <citation type="submission" date="2023-04" db="EMBL/GenBank/DDBJ databases">
        <authorList>
            <person name="Li W."/>
        </authorList>
    </citation>
    <scope>NUCLEOTIDE SEQUENCE</scope>
    <source>
        <strain evidence="14">QITACRE101</strain>
    </source>
</reference>
<evidence type="ECO:0000256" key="9">
    <source>
        <dbReference type="ARBA" id="ARBA00058442"/>
    </source>
</evidence>
<comment type="function">
    <text evidence="10">A type II topoisomerase that negatively supercoils closed circular double-stranded (ds) DNA in an ATP-dependent manner to modulate DNA topology and maintain chromosomes in an underwound state. Negative supercoiling favors strand separation, and DNA replication, transcription, recombination and repair, all of which involve strand separation. Also able to catalyze the interconversion of other topological isomers of dsDNA rings, including catenanes and knotted rings. Type II topoisomerases break and join 2 DNA strands simultaneously in an ATP-dependent manner.</text>
</comment>
<accession>A0AB35L7Z4</accession>
<dbReference type="CDD" id="cd00187">
    <property type="entry name" value="TOP4c"/>
    <property type="match status" value="1"/>
</dbReference>
<dbReference type="HAMAP" id="MF_01897">
    <property type="entry name" value="GyrA"/>
    <property type="match status" value="1"/>
</dbReference>
<feature type="active site" description="O-(5'-phospho-DNA)-tyrosine intermediate" evidence="10 11">
    <location>
        <position position="122"/>
    </location>
</feature>
<evidence type="ECO:0000256" key="2">
    <source>
        <dbReference type="ARBA" id="ARBA00008263"/>
    </source>
</evidence>
<keyword evidence="5 10" id="KW-0067">ATP-binding</keyword>
<comment type="miscellaneous">
    <text evidence="10">Few gyrases are as efficient as E.coli at forming negative supercoils. Not all organisms have 2 type II topoisomerases; in organisms with a single type II topoisomerase this enzyme also has to decatenate newly replicated chromosomes.</text>
</comment>
<name>A0AB35L7Z4_PRORE</name>
<dbReference type="NCBIfam" id="TIGR01063">
    <property type="entry name" value="gyrA"/>
    <property type="match status" value="1"/>
</dbReference>
<dbReference type="SUPFAM" id="SSF56719">
    <property type="entry name" value="Type II DNA topoisomerase"/>
    <property type="match status" value="1"/>
</dbReference>
<dbReference type="InterPro" id="IPR050220">
    <property type="entry name" value="Type_II_DNA_Topoisomerases"/>
</dbReference>
<organism evidence="14 15">
    <name type="scientific">Providencia rettgeri</name>
    <dbReference type="NCBI Taxonomy" id="587"/>
    <lineage>
        <taxon>Bacteria</taxon>
        <taxon>Pseudomonadati</taxon>
        <taxon>Pseudomonadota</taxon>
        <taxon>Gammaproteobacteria</taxon>
        <taxon>Enterobacterales</taxon>
        <taxon>Morganellaceae</taxon>
        <taxon>Providencia</taxon>
    </lineage>
</organism>
<evidence type="ECO:0000256" key="4">
    <source>
        <dbReference type="ARBA" id="ARBA00022741"/>
    </source>
</evidence>
<dbReference type="InterPro" id="IPR013757">
    <property type="entry name" value="Topo_IIA_A_a_sf"/>
</dbReference>
<feature type="region of interest" description="Disordered" evidence="12">
    <location>
        <begin position="836"/>
        <end position="871"/>
    </location>
</feature>
<dbReference type="GO" id="GO:0005737">
    <property type="term" value="C:cytoplasm"/>
    <property type="evidence" value="ECO:0007669"/>
    <property type="project" value="UniProtKB-SubCell"/>
</dbReference>
<dbReference type="PROSITE" id="PS52040">
    <property type="entry name" value="TOPO_IIA"/>
    <property type="match status" value="1"/>
</dbReference>
<dbReference type="GO" id="GO:0003677">
    <property type="term" value="F:DNA binding"/>
    <property type="evidence" value="ECO:0007669"/>
    <property type="project" value="UniProtKB-UniRule"/>
</dbReference>
<evidence type="ECO:0000256" key="1">
    <source>
        <dbReference type="ARBA" id="ARBA00000185"/>
    </source>
</evidence>
<dbReference type="GO" id="GO:0034335">
    <property type="term" value="F:DNA negative supercoiling activity"/>
    <property type="evidence" value="ECO:0007669"/>
    <property type="project" value="UniProtKB-ARBA"/>
</dbReference>
<keyword evidence="6 10" id="KW-0799">Topoisomerase</keyword>
<dbReference type="InterPro" id="IPR002205">
    <property type="entry name" value="Topo_IIA_dom_A"/>
</dbReference>
<dbReference type="Gene3D" id="2.120.10.90">
    <property type="entry name" value="DNA gyrase/topoisomerase IV, subunit A, C-terminal"/>
    <property type="match status" value="1"/>
</dbReference>
<gene>
    <name evidence="10 14" type="primary">gyrA</name>
    <name evidence="14" type="ORF">QDQ51_05420</name>
</gene>
<dbReference type="InterPro" id="IPR035516">
    <property type="entry name" value="Gyrase/topoIV_suA_C"/>
</dbReference>
<dbReference type="EMBL" id="JARVQW010000001">
    <property type="protein sequence ID" value="MDH2304857.1"/>
    <property type="molecule type" value="Genomic_DNA"/>
</dbReference>
<comment type="catalytic activity">
    <reaction evidence="1 10 11">
        <text>ATP-dependent breakage, passage and rejoining of double-stranded DNA.</text>
        <dbReference type="EC" id="5.6.2.2"/>
    </reaction>
</comment>